<proteinExistence type="predicted"/>
<dbReference type="AlphaFoldDB" id="A0A165X868"/>
<dbReference type="EMBL" id="KV417725">
    <property type="protein sequence ID" value="KZP08302.1"/>
    <property type="molecule type" value="Genomic_DNA"/>
</dbReference>
<evidence type="ECO:0000256" key="1">
    <source>
        <dbReference type="SAM" id="MobiDB-lite"/>
    </source>
</evidence>
<protein>
    <submittedName>
        <fullName evidence="2">Uncharacterized protein</fullName>
    </submittedName>
</protein>
<sequence>MYNQKEVVSSIVSWSNWHGEEDIRRTARVIVPLGPAASSLAEAPTSAIETTSQWNAGTGLLATHLIASMMARCRHLGLFAGKFAPGKLHNAATLVLEGRESSRDFATKIASIWSDIIKQNLWLWSCCALGLVVEEQPRLRHRQLEGRVHIQPSMTCEVIAAHQAHTKRSEGKPSSKIRMRIITRGHGLHSSIPMNDGAAGGSTSGTGEQTKIQRKINIGERR</sequence>
<gene>
    <name evidence="2" type="ORF">FIBSPDRAFT_995872</name>
</gene>
<dbReference type="Proteomes" id="UP000076532">
    <property type="component" value="Unassembled WGS sequence"/>
</dbReference>
<name>A0A165X868_9AGAM</name>
<evidence type="ECO:0000313" key="3">
    <source>
        <dbReference type="Proteomes" id="UP000076532"/>
    </source>
</evidence>
<organism evidence="2 3">
    <name type="scientific">Athelia psychrophila</name>
    <dbReference type="NCBI Taxonomy" id="1759441"/>
    <lineage>
        <taxon>Eukaryota</taxon>
        <taxon>Fungi</taxon>
        <taxon>Dikarya</taxon>
        <taxon>Basidiomycota</taxon>
        <taxon>Agaricomycotina</taxon>
        <taxon>Agaricomycetes</taxon>
        <taxon>Agaricomycetidae</taxon>
        <taxon>Atheliales</taxon>
        <taxon>Atheliaceae</taxon>
        <taxon>Athelia</taxon>
    </lineage>
</organism>
<feature type="region of interest" description="Disordered" evidence="1">
    <location>
        <begin position="188"/>
        <end position="222"/>
    </location>
</feature>
<reference evidence="2 3" key="1">
    <citation type="journal article" date="2016" name="Mol. Biol. Evol.">
        <title>Comparative Genomics of Early-Diverging Mushroom-Forming Fungi Provides Insights into the Origins of Lignocellulose Decay Capabilities.</title>
        <authorList>
            <person name="Nagy L.G."/>
            <person name="Riley R."/>
            <person name="Tritt A."/>
            <person name="Adam C."/>
            <person name="Daum C."/>
            <person name="Floudas D."/>
            <person name="Sun H."/>
            <person name="Yadav J.S."/>
            <person name="Pangilinan J."/>
            <person name="Larsson K.H."/>
            <person name="Matsuura K."/>
            <person name="Barry K."/>
            <person name="Labutti K."/>
            <person name="Kuo R."/>
            <person name="Ohm R.A."/>
            <person name="Bhattacharya S.S."/>
            <person name="Shirouzu T."/>
            <person name="Yoshinaga Y."/>
            <person name="Martin F.M."/>
            <person name="Grigoriev I.V."/>
            <person name="Hibbett D.S."/>
        </authorList>
    </citation>
    <scope>NUCLEOTIDE SEQUENCE [LARGE SCALE GENOMIC DNA]</scope>
    <source>
        <strain evidence="2 3">CBS 109695</strain>
    </source>
</reference>
<evidence type="ECO:0000313" key="2">
    <source>
        <dbReference type="EMBL" id="KZP08302.1"/>
    </source>
</evidence>
<keyword evidence="3" id="KW-1185">Reference proteome</keyword>
<accession>A0A165X868</accession>